<proteinExistence type="predicted"/>
<dbReference type="EMBL" id="CP006568">
    <property type="protein sequence ID" value="AHF75075.1"/>
    <property type="molecule type" value="Genomic_DNA"/>
</dbReference>
<evidence type="ECO:0000313" key="7">
    <source>
        <dbReference type="EMBL" id="AHF75075.1"/>
    </source>
</evidence>
<evidence type="ECO:0000256" key="4">
    <source>
        <dbReference type="ARBA" id="ARBA00022898"/>
    </source>
</evidence>
<dbReference type="Pfam" id="PF00291">
    <property type="entry name" value="PALP"/>
    <property type="match status" value="1"/>
</dbReference>
<evidence type="ECO:0000256" key="1">
    <source>
        <dbReference type="ARBA" id="ARBA00001933"/>
    </source>
</evidence>
<comment type="catalytic activity">
    <reaction evidence="5">
        <text>O-acetyl-L-serine + hydrogen sulfide = L-cysteine + acetate</text>
        <dbReference type="Rhea" id="RHEA:14829"/>
        <dbReference type="ChEBI" id="CHEBI:29919"/>
        <dbReference type="ChEBI" id="CHEBI:30089"/>
        <dbReference type="ChEBI" id="CHEBI:35235"/>
        <dbReference type="ChEBI" id="CHEBI:58340"/>
        <dbReference type="EC" id="2.5.1.47"/>
    </reaction>
</comment>
<evidence type="ECO:0000256" key="5">
    <source>
        <dbReference type="ARBA" id="ARBA00047931"/>
    </source>
</evidence>
<dbReference type="AlphaFoldDB" id="W0HS92"/>
<keyword evidence="8" id="KW-1185">Reference proteome</keyword>
<gene>
    <name evidence="7" type="ORF">SOPEG_4042</name>
</gene>
<sequence>MNFELFNSLKGAPDPARALSLFPTLIPFYQALGNTPLQPVPSPAGGAQILAKYEFVNPFGSVKDRAAFGMFCEAINLHDFSRGPLKLLDASGGNMGKALAKLGQLCGIPIHLIIPDSSPPPLVGFLREAGAELSTVESRYFLLGLISRAQAIGLRDPGWTLLSQHLNLVNVAVHQYQTGQEIRRQLANEQADGWVAAVGTGGTLSGVYKALIQDNPSLVVRGTTPSELPFGTYDPPNDRDKFGGAGGAGGMGFGFRQPFIAHAGLDTVPFDHINWQESLSTMYEFYRLTGIRIGASAVANWRSAYRLAQEMTPAQRVITLFADAGSDDERDRGERYFHELGALHPASST</sequence>
<dbReference type="Gene3D" id="3.40.50.1100">
    <property type="match status" value="2"/>
</dbReference>
<dbReference type="GO" id="GO:0004124">
    <property type="term" value="F:cysteine synthase activity"/>
    <property type="evidence" value="ECO:0007669"/>
    <property type="project" value="UniProtKB-EC"/>
</dbReference>
<dbReference type="Proteomes" id="UP000019025">
    <property type="component" value="Chromosome"/>
</dbReference>
<organism evidence="7 8">
    <name type="scientific">Candidatus Sodalis pierantonii str. SOPE</name>
    <dbReference type="NCBI Taxonomy" id="2342"/>
    <lineage>
        <taxon>Bacteria</taxon>
        <taxon>Pseudomonadati</taxon>
        <taxon>Pseudomonadota</taxon>
        <taxon>Gammaproteobacteria</taxon>
        <taxon>Enterobacterales</taxon>
        <taxon>Bruguierivoracaceae</taxon>
        <taxon>Sodalis</taxon>
    </lineage>
</organism>
<dbReference type="SUPFAM" id="SSF53686">
    <property type="entry name" value="Tryptophan synthase beta subunit-like PLP-dependent enzymes"/>
    <property type="match status" value="1"/>
</dbReference>
<evidence type="ECO:0000256" key="2">
    <source>
        <dbReference type="ARBA" id="ARBA00004962"/>
    </source>
</evidence>
<dbReference type="eggNOG" id="COG0031">
    <property type="taxonomic scope" value="Bacteria"/>
</dbReference>
<dbReference type="STRING" id="2342.SOPEG_4042"/>
<accession>W0HS92</accession>
<dbReference type="EC" id="2.5.1.47" evidence="3"/>
<dbReference type="InterPro" id="IPR001926">
    <property type="entry name" value="TrpB-like_PALP"/>
</dbReference>
<keyword evidence="4" id="KW-0663">Pyridoxal phosphate</keyword>
<dbReference type="InterPro" id="IPR036052">
    <property type="entry name" value="TrpB-like_PALP_sf"/>
</dbReference>
<evidence type="ECO:0000313" key="8">
    <source>
        <dbReference type="Proteomes" id="UP000019025"/>
    </source>
</evidence>
<dbReference type="PANTHER" id="PTHR10314">
    <property type="entry name" value="CYSTATHIONINE BETA-SYNTHASE"/>
    <property type="match status" value="1"/>
</dbReference>
<dbReference type="PATRIC" id="fig|2342.5.peg.4450"/>
<dbReference type="KEGG" id="pes:SOPEG_4042"/>
<reference evidence="7 8" key="1">
    <citation type="journal article" date="2014" name="Genome Biol. Evol.">
        <title>Genome degeneration and adaptation in a nascent stage of symbiosis.</title>
        <authorList>
            <person name="Oakeson K.F."/>
            <person name="Gil R."/>
            <person name="Clayton A.L."/>
            <person name="Dunn D.M."/>
            <person name="von Niederhausern A.C."/>
            <person name="Hamil C."/>
            <person name="Aoyagi A."/>
            <person name="Duval B."/>
            <person name="Baca A."/>
            <person name="Silva F.J."/>
            <person name="Vallier A."/>
            <person name="Jackson D.G."/>
            <person name="Latorre A."/>
            <person name="Weiss R.B."/>
            <person name="Heddi A."/>
            <person name="Moya A."/>
            <person name="Dale C."/>
        </authorList>
    </citation>
    <scope>NUCLEOTIDE SEQUENCE [LARGE SCALE GENOMIC DNA]</scope>
    <source>
        <strain evidence="8">none</strain>
    </source>
</reference>
<evidence type="ECO:0000259" key="6">
    <source>
        <dbReference type="Pfam" id="PF00291"/>
    </source>
</evidence>
<protein>
    <recommendedName>
        <fullName evidence="3">cysteine synthase</fullName>
        <ecNumber evidence="3">2.5.1.47</ecNumber>
    </recommendedName>
</protein>
<evidence type="ECO:0000256" key="3">
    <source>
        <dbReference type="ARBA" id="ARBA00012681"/>
    </source>
</evidence>
<dbReference type="InterPro" id="IPR050214">
    <property type="entry name" value="Cys_Synth/Cystath_Beta-Synth"/>
</dbReference>
<feature type="domain" description="Tryptophan synthase beta chain-like PALP" evidence="6">
    <location>
        <begin position="30"/>
        <end position="322"/>
    </location>
</feature>
<dbReference type="HOGENOM" id="CLU_021018_1_0_6"/>
<comment type="cofactor">
    <cofactor evidence="1">
        <name>pyridoxal 5'-phosphate</name>
        <dbReference type="ChEBI" id="CHEBI:597326"/>
    </cofactor>
</comment>
<name>W0HS92_9GAMM</name>
<comment type="pathway">
    <text evidence="2">Amino-acid biosynthesis; L-cysteine biosynthesis; L-cysteine from L-serine: step 2/2.</text>
</comment>